<comment type="caution">
    <text evidence="1">The sequence shown here is derived from an EMBL/GenBank/DDBJ whole genome shotgun (WGS) entry which is preliminary data.</text>
</comment>
<evidence type="ECO:0000313" key="2">
    <source>
        <dbReference type="Proteomes" id="UP000604046"/>
    </source>
</evidence>
<reference evidence="1" key="1">
    <citation type="submission" date="2021-02" db="EMBL/GenBank/DDBJ databases">
        <authorList>
            <person name="Dougan E. K."/>
            <person name="Rhodes N."/>
            <person name="Thang M."/>
            <person name="Chan C."/>
        </authorList>
    </citation>
    <scope>NUCLEOTIDE SEQUENCE</scope>
</reference>
<organism evidence="1 2">
    <name type="scientific">Symbiodinium natans</name>
    <dbReference type="NCBI Taxonomy" id="878477"/>
    <lineage>
        <taxon>Eukaryota</taxon>
        <taxon>Sar</taxon>
        <taxon>Alveolata</taxon>
        <taxon>Dinophyceae</taxon>
        <taxon>Suessiales</taxon>
        <taxon>Symbiodiniaceae</taxon>
        <taxon>Symbiodinium</taxon>
    </lineage>
</organism>
<evidence type="ECO:0000313" key="1">
    <source>
        <dbReference type="EMBL" id="CAE7485893.1"/>
    </source>
</evidence>
<dbReference type="Proteomes" id="UP000604046">
    <property type="component" value="Unassembled WGS sequence"/>
</dbReference>
<accession>A0A812SI01</accession>
<keyword evidence="2" id="KW-1185">Reference proteome</keyword>
<dbReference type="EMBL" id="CAJNDS010002461">
    <property type="protein sequence ID" value="CAE7485893.1"/>
    <property type="molecule type" value="Genomic_DNA"/>
</dbReference>
<name>A0A812SI01_9DINO</name>
<sequence length="88" mass="9635">MIDTSVFRAMPLPHQIGAFGRDLMASAALEEVVTRGTAPAHLITNGLGMWYHQTGAPEREKELREAASELAERIQPSQAHSFCRTGCL</sequence>
<proteinExistence type="predicted"/>
<dbReference type="AlphaFoldDB" id="A0A812SI01"/>
<protein>
    <submittedName>
        <fullName evidence="1">Uncharacterized protein</fullName>
    </submittedName>
</protein>
<gene>
    <name evidence="1" type="ORF">SNAT2548_LOCUS27258</name>
</gene>